<accession>A0A370H411</accession>
<sequence length="139" mass="14568">MANDGLGPVELTVLTFPGRRIAEPVVDALRDVVDRGDATIIDLVYLTKDGSGDVVQVEVDESLHEAGLADLTVDPRGLVSDEDLDVVRESMAPGTSAVVVVYEQTWARRLAGTIAAAGGELALHVQIPRDAVEAALAAP</sequence>
<evidence type="ECO:0000313" key="2">
    <source>
        <dbReference type="Proteomes" id="UP000255355"/>
    </source>
</evidence>
<dbReference type="InterPro" id="IPR046288">
    <property type="entry name" value="DUF6325"/>
</dbReference>
<name>A0A370H411_9NOCA</name>
<gene>
    <name evidence="1" type="ORF">DFR68_106390</name>
</gene>
<evidence type="ECO:0008006" key="3">
    <source>
        <dbReference type="Google" id="ProtNLM"/>
    </source>
</evidence>
<dbReference type="Proteomes" id="UP000255355">
    <property type="component" value="Unassembled WGS sequence"/>
</dbReference>
<dbReference type="Pfam" id="PF19850">
    <property type="entry name" value="DUF6325"/>
    <property type="match status" value="1"/>
</dbReference>
<dbReference type="OrthoDB" id="1779644at2"/>
<comment type="caution">
    <text evidence="1">The sequence shown here is derived from an EMBL/GenBank/DDBJ whole genome shotgun (WGS) entry which is preliminary data.</text>
</comment>
<reference evidence="1 2" key="1">
    <citation type="submission" date="2018-07" db="EMBL/GenBank/DDBJ databases">
        <title>Genomic Encyclopedia of Type Strains, Phase IV (KMG-IV): sequencing the most valuable type-strain genomes for metagenomic binning, comparative biology and taxonomic classification.</title>
        <authorList>
            <person name="Goeker M."/>
        </authorList>
    </citation>
    <scope>NUCLEOTIDE SEQUENCE [LARGE SCALE GENOMIC DNA]</scope>
    <source>
        <strain evidence="1 2">DSM 44952</strain>
    </source>
</reference>
<protein>
    <recommendedName>
        <fullName evidence="3">DUF1269 domain-containing protein</fullName>
    </recommendedName>
</protein>
<dbReference type="RefSeq" id="WP_068024803.1">
    <property type="nucleotide sequence ID" value="NZ_QQAZ01000006.1"/>
</dbReference>
<dbReference type="EMBL" id="QQAZ01000006">
    <property type="protein sequence ID" value="RDI49952.1"/>
    <property type="molecule type" value="Genomic_DNA"/>
</dbReference>
<dbReference type="AlphaFoldDB" id="A0A370H411"/>
<organism evidence="1 2">
    <name type="scientific">Nocardia mexicana</name>
    <dbReference type="NCBI Taxonomy" id="279262"/>
    <lineage>
        <taxon>Bacteria</taxon>
        <taxon>Bacillati</taxon>
        <taxon>Actinomycetota</taxon>
        <taxon>Actinomycetes</taxon>
        <taxon>Mycobacteriales</taxon>
        <taxon>Nocardiaceae</taxon>
        <taxon>Nocardia</taxon>
    </lineage>
</organism>
<proteinExistence type="predicted"/>
<dbReference type="STRING" id="1210089.GCA_001613165_05204"/>
<keyword evidence="2" id="KW-1185">Reference proteome</keyword>
<evidence type="ECO:0000313" key="1">
    <source>
        <dbReference type="EMBL" id="RDI49952.1"/>
    </source>
</evidence>